<keyword evidence="2" id="KW-0378">Hydrolase</keyword>
<comment type="similarity">
    <text evidence="1">Belongs to the peptidase M20 family.</text>
</comment>
<feature type="binding site" evidence="3">
    <location>
        <position position="104"/>
    </location>
    <ligand>
        <name>Mn(2+)</name>
        <dbReference type="ChEBI" id="CHEBI:29035"/>
        <label>2</label>
    </ligand>
</feature>
<sequence>MGTLQSYISEIESDIYQIRRQLHKYPELSGEEVKTSALVKEKLSEYGITYKNGFAGTGVLGIIQGKKPGKTVALRADMDALPIQETNEHDFVSEVDGKMHACGHDAHTAMLLGAGYVLKQMEEEIEGTVLLVFQPAEEASPIGGSGPMMEDGVFAEYKPDVIYGQHVWPGLPVGEMGIRDKEMMGASDRFTVKVTGRGGHASMPHEGNDAIIIANQMISSLQTIVSRNINPLDSAVVTIGKIEGGHRYNVIPKEVTIEGTIRTYKPEVKQKIKERFHTILNQTAEAFDAAIDIEYLDGYPATINTPKYAQQARNTAQRLFGEQATPEIEPALAGEDFSRFLLQYPGAFIWLGTQIEKASEQMPLHDPGFQLDERALPMGSRFLAEVALDTLQSLLNQEG</sequence>
<organism evidence="5 6">
    <name type="scientific">Halobacillus faecis</name>
    <dbReference type="NCBI Taxonomy" id="360184"/>
    <lineage>
        <taxon>Bacteria</taxon>
        <taxon>Bacillati</taxon>
        <taxon>Bacillota</taxon>
        <taxon>Bacilli</taxon>
        <taxon>Bacillales</taxon>
        <taxon>Bacillaceae</taxon>
        <taxon>Halobacillus</taxon>
    </lineage>
</organism>
<keyword evidence="3" id="KW-0479">Metal-binding</keyword>
<dbReference type="PIRSF" id="PIRSF005962">
    <property type="entry name" value="Pept_M20D_amidohydro"/>
    <property type="match status" value="1"/>
</dbReference>
<comment type="caution">
    <text evidence="5">The sequence shown here is derived from an EMBL/GenBank/DDBJ whole genome shotgun (WGS) entry which is preliminary data.</text>
</comment>
<proteinExistence type="inferred from homology"/>
<reference evidence="5 6" key="1">
    <citation type="submission" date="2019-07" db="EMBL/GenBank/DDBJ databases">
        <title>Whole genome shotgun sequence of Halobacillus faecis NBRC 103569.</title>
        <authorList>
            <person name="Hosoyama A."/>
            <person name="Uohara A."/>
            <person name="Ohji S."/>
            <person name="Ichikawa N."/>
        </authorList>
    </citation>
    <scope>NUCLEOTIDE SEQUENCE [LARGE SCALE GENOMIC DNA]</scope>
    <source>
        <strain evidence="5 6">NBRC 103569</strain>
    </source>
</reference>
<dbReference type="GO" id="GO:0046872">
    <property type="term" value="F:metal ion binding"/>
    <property type="evidence" value="ECO:0007669"/>
    <property type="project" value="UniProtKB-KW"/>
</dbReference>
<dbReference type="SUPFAM" id="SSF53187">
    <property type="entry name" value="Zn-dependent exopeptidases"/>
    <property type="match status" value="1"/>
</dbReference>
<dbReference type="AlphaFoldDB" id="A0A511WTT6"/>
<feature type="binding site" evidence="3">
    <location>
        <position position="166"/>
    </location>
    <ligand>
        <name>Mn(2+)</name>
        <dbReference type="ChEBI" id="CHEBI:29035"/>
        <label>2</label>
    </ligand>
</feature>
<keyword evidence="3" id="KW-0464">Manganese</keyword>
<dbReference type="InterPro" id="IPR011650">
    <property type="entry name" value="Peptidase_M20_dimer"/>
</dbReference>
<feature type="binding site" evidence="3">
    <location>
        <position position="138"/>
    </location>
    <ligand>
        <name>Mn(2+)</name>
        <dbReference type="ChEBI" id="CHEBI:29035"/>
        <label>2</label>
    </ligand>
</feature>
<gene>
    <name evidence="5" type="ORF">HFA01_28010</name>
</gene>
<comment type="cofactor">
    <cofactor evidence="3">
        <name>Mn(2+)</name>
        <dbReference type="ChEBI" id="CHEBI:29035"/>
    </cofactor>
    <text evidence="3">The Mn(2+) ion enhances activity.</text>
</comment>
<dbReference type="Gene3D" id="3.30.70.360">
    <property type="match status" value="1"/>
</dbReference>
<dbReference type="InterPro" id="IPR002933">
    <property type="entry name" value="Peptidase_M20"/>
</dbReference>
<feature type="binding site" evidence="3">
    <location>
        <position position="102"/>
    </location>
    <ligand>
        <name>Mn(2+)</name>
        <dbReference type="ChEBI" id="CHEBI:29035"/>
        <label>2</label>
    </ligand>
</feature>
<dbReference type="NCBIfam" id="TIGR01891">
    <property type="entry name" value="amidohydrolases"/>
    <property type="match status" value="1"/>
</dbReference>
<dbReference type="Pfam" id="PF07687">
    <property type="entry name" value="M20_dimer"/>
    <property type="match status" value="1"/>
</dbReference>
<dbReference type="FunFam" id="3.30.70.360:FF:000014">
    <property type="entry name" value="N-acyl-L-amino acid amidohydrolase"/>
    <property type="match status" value="1"/>
</dbReference>
<dbReference type="InterPro" id="IPR017439">
    <property type="entry name" value="Amidohydrolase"/>
</dbReference>
<dbReference type="CDD" id="cd03886">
    <property type="entry name" value="M20_Acy1"/>
    <property type="match status" value="1"/>
</dbReference>
<feature type="domain" description="Peptidase M20 dimerisation" evidence="4">
    <location>
        <begin position="189"/>
        <end position="285"/>
    </location>
</feature>
<dbReference type="Proteomes" id="UP000321886">
    <property type="component" value="Unassembled WGS sequence"/>
</dbReference>
<dbReference type="PANTHER" id="PTHR11014:SF63">
    <property type="entry name" value="METALLOPEPTIDASE, PUTATIVE (AFU_ORTHOLOGUE AFUA_6G09600)-RELATED"/>
    <property type="match status" value="1"/>
</dbReference>
<evidence type="ECO:0000313" key="5">
    <source>
        <dbReference type="EMBL" id="GEN54539.1"/>
    </source>
</evidence>
<evidence type="ECO:0000259" key="4">
    <source>
        <dbReference type="Pfam" id="PF07687"/>
    </source>
</evidence>
<evidence type="ECO:0000256" key="3">
    <source>
        <dbReference type="PIRSR" id="PIRSR005962-1"/>
    </source>
</evidence>
<dbReference type="PANTHER" id="PTHR11014">
    <property type="entry name" value="PEPTIDASE M20 FAMILY MEMBER"/>
    <property type="match status" value="1"/>
</dbReference>
<keyword evidence="6" id="KW-1185">Reference proteome</keyword>
<evidence type="ECO:0000313" key="6">
    <source>
        <dbReference type="Proteomes" id="UP000321886"/>
    </source>
</evidence>
<dbReference type="OrthoDB" id="9776731at2"/>
<feature type="binding site" evidence="3">
    <location>
        <position position="365"/>
    </location>
    <ligand>
        <name>Mn(2+)</name>
        <dbReference type="ChEBI" id="CHEBI:29035"/>
        <label>2</label>
    </ligand>
</feature>
<dbReference type="InterPro" id="IPR036264">
    <property type="entry name" value="Bact_exopeptidase_dim_dom"/>
</dbReference>
<dbReference type="Gene3D" id="3.40.630.10">
    <property type="entry name" value="Zn peptidases"/>
    <property type="match status" value="1"/>
</dbReference>
<dbReference type="Pfam" id="PF01546">
    <property type="entry name" value="Peptidase_M20"/>
    <property type="match status" value="1"/>
</dbReference>
<accession>A0A511WTT6</accession>
<protein>
    <submittedName>
        <fullName evidence="5">Peptidase M20</fullName>
    </submittedName>
</protein>
<evidence type="ECO:0000256" key="1">
    <source>
        <dbReference type="ARBA" id="ARBA00006153"/>
    </source>
</evidence>
<evidence type="ECO:0000256" key="2">
    <source>
        <dbReference type="ARBA" id="ARBA00022801"/>
    </source>
</evidence>
<dbReference type="GO" id="GO:0016787">
    <property type="term" value="F:hydrolase activity"/>
    <property type="evidence" value="ECO:0007669"/>
    <property type="project" value="UniProtKB-KW"/>
</dbReference>
<dbReference type="SUPFAM" id="SSF55031">
    <property type="entry name" value="Bacterial exopeptidase dimerisation domain"/>
    <property type="match status" value="1"/>
</dbReference>
<dbReference type="EMBL" id="BJYD01000026">
    <property type="protein sequence ID" value="GEN54539.1"/>
    <property type="molecule type" value="Genomic_DNA"/>
</dbReference>
<name>A0A511WTT6_9BACI</name>
<dbReference type="RefSeq" id="WP_146817207.1">
    <property type="nucleotide sequence ID" value="NZ_BJYD01000026.1"/>
</dbReference>